<dbReference type="PANTHER" id="PTHR31205:SF69">
    <property type="entry name" value="ACTIN CROSS-LINKING PROTEIN (DUF569)"/>
    <property type="match status" value="1"/>
</dbReference>
<protein>
    <recommendedName>
        <fullName evidence="5">DUF569 domain-containing protein</fullName>
    </recommendedName>
</protein>
<dbReference type="CDD" id="cd23340">
    <property type="entry name" value="beta-trefoil_FSCN_ACP-like"/>
    <property type="match status" value="2"/>
</dbReference>
<dbReference type="InterPro" id="IPR054726">
    <property type="entry name" value="Ubiq_DUF569-assoc"/>
</dbReference>
<organism evidence="3 4">
    <name type="scientific">Salix brachista</name>
    <dbReference type="NCBI Taxonomy" id="2182728"/>
    <lineage>
        <taxon>Eukaryota</taxon>
        <taxon>Viridiplantae</taxon>
        <taxon>Streptophyta</taxon>
        <taxon>Embryophyta</taxon>
        <taxon>Tracheophyta</taxon>
        <taxon>Spermatophyta</taxon>
        <taxon>Magnoliopsida</taxon>
        <taxon>eudicotyledons</taxon>
        <taxon>Gunneridae</taxon>
        <taxon>Pentapetalae</taxon>
        <taxon>rosids</taxon>
        <taxon>fabids</taxon>
        <taxon>Malpighiales</taxon>
        <taxon>Salicaceae</taxon>
        <taxon>Saliceae</taxon>
        <taxon>Salix</taxon>
    </lineage>
</organism>
<dbReference type="Pfam" id="PF04601">
    <property type="entry name" value="DUF569"/>
    <property type="match status" value="2"/>
</dbReference>
<dbReference type="Proteomes" id="UP000326939">
    <property type="component" value="Chromosome 10"/>
</dbReference>
<dbReference type="PANTHER" id="PTHR31205">
    <property type="entry name" value="ACTIN CROSS-LINKING PROTEIN (DUF569)"/>
    <property type="match status" value="1"/>
</dbReference>
<evidence type="ECO:0000259" key="1">
    <source>
        <dbReference type="Pfam" id="PF04601"/>
    </source>
</evidence>
<dbReference type="FunFam" id="2.80.10.50:FF:000067">
    <property type="entry name" value="BnaC05g19630D protein"/>
    <property type="match status" value="2"/>
</dbReference>
<sequence length="622" mass="69980">MGTFIDYQRGQGRAGLRTAVIRLLMEFFTKTKAVKLRSHLDKYLIADDDLETVRQTRRGSSRKAAVWFVELVGEKSHVIRLRSCHGRYLAASNIPFLLGMTGNRVIQTELSENNVDNWKLEWEPVRDGFQVQLKSWCSKLLRANGGTPPWRNSVTHDEPHTGPTRKWILWDVEAVQVPGNDSLAEYLSSMSSFSTVSDDVLDAISDDYKGSEAGSPISVVSPGRTPRFTLLKSMSPRLSLSSTKTASNKFRSGMDFFHKAKAVRLRSHHDKYLLAEDDEESVNQDRDGSSKNAKWIVELVPGSDFIIRLKSCYGKYLTASNQPFLLGMTGRKVLQTLPRRLDSSVEWEPTREGGQMKLKTRYGNFLRANGGLPPWRNSVTHDVPHRTSTQDWILWDVDVLEIQVLQSPTGHASDPNRVMSHADSLDFEPTSPSSLSIKSGNFQDRRRSEGRTIYYHVADESGEVDDDATVGYSLNFKGNGVDELTQKLKEDTGLEDIVVCTRSPLNAKLYPLRLQLPPNNADMHVILVTSSNGVFAARFAKSPVFAWLSSKTTYSICFPKFMGLKCLNTRIALNDSKHGSRKNCERACWMEVRLYLFIVLHQNGGSMVLKFSELAGLSFDNL</sequence>
<dbReference type="EMBL" id="VDCV01000010">
    <property type="protein sequence ID" value="KAB5537585.1"/>
    <property type="molecule type" value="Genomic_DNA"/>
</dbReference>
<evidence type="ECO:0008006" key="5">
    <source>
        <dbReference type="Google" id="ProtNLM"/>
    </source>
</evidence>
<gene>
    <name evidence="3" type="ORF">DKX38_015118</name>
</gene>
<reference evidence="4" key="1">
    <citation type="journal article" date="2019" name="Gigascience">
        <title>De novo genome assembly of the endangered Acer yangbiense, a plant species with extremely small populations endemic to Yunnan Province, China.</title>
        <authorList>
            <person name="Yang J."/>
            <person name="Wariss H.M."/>
            <person name="Tao L."/>
            <person name="Zhang R."/>
            <person name="Yun Q."/>
            <person name="Hollingsworth P."/>
            <person name="Dao Z."/>
            <person name="Luo G."/>
            <person name="Guo H."/>
            <person name="Ma Y."/>
            <person name="Sun W."/>
        </authorList>
    </citation>
    <scope>NUCLEOTIDE SEQUENCE [LARGE SCALE GENOMIC DNA]</scope>
    <source>
        <strain evidence="4">cv. br00</strain>
    </source>
</reference>
<proteinExistence type="predicted"/>
<dbReference type="AlphaFoldDB" id="A0A5N5L4B4"/>
<comment type="caution">
    <text evidence="3">The sequence shown here is derived from an EMBL/GenBank/DDBJ whole genome shotgun (WGS) entry which is preliminary data.</text>
</comment>
<dbReference type="InterPro" id="IPR007679">
    <property type="entry name" value="DUF569"/>
</dbReference>
<evidence type="ECO:0000313" key="4">
    <source>
        <dbReference type="Proteomes" id="UP000326939"/>
    </source>
</evidence>
<dbReference type="SUPFAM" id="SSF50405">
    <property type="entry name" value="Actin-crosslinking proteins"/>
    <property type="match status" value="2"/>
</dbReference>
<feature type="domain" description="DUF569" evidence="2">
    <location>
        <begin position="450"/>
        <end position="527"/>
    </location>
</feature>
<name>A0A5N5L4B4_9ROSI</name>
<feature type="domain" description="DUF569" evidence="1">
    <location>
        <begin position="254"/>
        <end position="395"/>
    </location>
</feature>
<feature type="domain" description="DUF569" evidence="1">
    <location>
        <begin position="25"/>
        <end position="170"/>
    </location>
</feature>
<keyword evidence="4" id="KW-1185">Reference proteome</keyword>
<dbReference type="Gene3D" id="2.80.10.50">
    <property type="match status" value="2"/>
</dbReference>
<accession>A0A5N5L4B4</accession>
<dbReference type="InterPro" id="IPR008999">
    <property type="entry name" value="Actin-crosslinking"/>
</dbReference>
<evidence type="ECO:0000313" key="3">
    <source>
        <dbReference type="EMBL" id="KAB5537585.1"/>
    </source>
</evidence>
<evidence type="ECO:0000259" key="2">
    <source>
        <dbReference type="Pfam" id="PF22932"/>
    </source>
</evidence>
<dbReference type="Pfam" id="PF22932">
    <property type="entry name" value="Ubiq_DUF_assoc"/>
    <property type="match status" value="1"/>
</dbReference>